<accession>A0A2V5H6Q7</accession>
<gene>
    <name evidence="1" type="ORF">BO99DRAFT_131752</name>
</gene>
<reference evidence="1 2" key="1">
    <citation type="submission" date="2018-02" db="EMBL/GenBank/DDBJ databases">
        <title>The genomes of Aspergillus section Nigri reveals drivers in fungal speciation.</title>
        <authorList>
            <consortium name="DOE Joint Genome Institute"/>
            <person name="Vesth T.C."/>
            <person name="Nybo J."/>
            <person name="Theobald S."/>
            <person name="Brandl J."/>
            <person name="Frisvad J.C."/>
            <person name="Nielsen K.F."/>
            <person name="Lyhne E.K."/>
            <person name="Kogle M.E."/>
            <person name="Kuo A."/>
            <person name="Riley R."/>
            <person name="Clum A."/>
            <person name="Nolan M."/>
            <person name="Lipzen A."/>
            <person name="Salamov A."/>
            <person name="Henrissat B."/>
            <person name="Wiebenga A."/>
            <person name="De vries R.P."/>
            <person name="Grigoriev I.V."/>
            <person name="Mortensen U.H."/>
            <person name="Andersen M.R."/>
            <person name="Baker S.E."/>
        </authorList>
    </citation>
    <scope>NUCLEOTIDE SEQUENCE [LARGE SCALE GENOMIC DNA]</scope>
    <source>
        <strain evidence="1 2">CBS 115571</strain>
    </source>
</reference>
<sequence>MRGKCRLIPTQGKSHASVMIGHCRVSEQLIQTGARHDASGVFSNPRTPPSTTLTDCSLTYLLLACLLASLLCITQVNHKSTKPACCYCGCSCSTAYFFHSLSFLTFQKLPPPLPTIFQTS</sequence>
<dbReference type="EMBL" id="KZ825130">
    <property type="protein sequence ID" value="PYI19889.1"/>
    <property type="molecule type" value="Genomic_DNA"/>
</dbReference>
<dbReference type="AlphaFoldDB" id="A0A2V5H6Q7"/>
<organism evidence="1 2">
    <name type="scientific">Aspergillus violaceofuscus (strain CBS 115571)</name>
    <dbReference type="NCBI Taxonomy" id="1450538"/>
    <lineage>
        <taxon>Eukaryota</taxon>
        <taxon>Fungi</taxon>
        <taxon>Dikarya</taxon>
        <taxon>Ascomycota</taxon>
        <taxon>Pezizomycotina</taxon>
        <taxon>Eurotiomycetes</taxon>
        <taxon>Eurotiomycetidae</taxon>
        <taxon>Eurotiales</taxon>
        <taxon>Aspergillaceae</taxon>
        <taxon>Aspergillus</taxon>
    </lineage>
</organism>
<evidence type="ECO:0000313" key="2">
    <source>
        <dbReference type="Proteomes" id="UP000249829"/>
    </source>
</evidence>
<dbReference type="Proteomes" id="UP000249829">
    <property type="component" value="Unassembled WGS sequence"/>
</dbReference>
<evidence type="ECO:0000313" key="1">
    <source>
        <dbReference type="EMBL" id="PYI19889.1"/>
    </source>
</evidence>
<proteinExistence type="predicted"/>
<name>A0A2V5H6Q7_ASPV1</name>
<protein>
    <submittedName>
        <fullName evidence="1">Uncharacterized protein</fullName>
    </submittedName>
</protein>
<keyword evidence="2" id="KW-1185">Reference proteome</keyword>